<evidence type="ECO:0000256" key="1">
    <source>
        <dbReference type="SAM" id="MobiDB-lite"/>
    </source>
</evidence>
<dbReference type="PANTHER" id="PTHR39614:SF3">
    <property type="entry name" value="INTEGRAL MEMBRANE PROTEIN"/>
    <property type="match status" value="1"/>
</dbReference>
<proteinExistence type="predicted"/>
<evidence type="ECO:0000313" key="5">
    <source>
        <dbReference type="Proteomes" id="UP001149074"/>
    </source>
</evidence>
<dbReference type="RefSeq" id="XP_056472208.1">
    <property type="nucleotide sequence ID" value="XM_056621402.1"/>
</dbReference>
<dbReference type="Proteomes" id="UP001149074">
    <property type="component" value="Unassembled WGS sequence"/>
</dbReference>
<dbReference type="AlphaFoldDB" id="A0A9W9K2Z3"/>
<evidence type="ECO:0000259" key="3">
    <source>
        <dbReference type="Pfam" id="PF20684"/>
    </source>
</evidence>
<feature type="region of interest" description="Disordered" evidence="1">
    <location>
        <begin position="414"/>
        <end position="579"/>
    </location>
</feature>
<evidence type="ECO:0000256" key="2">
    <source>
        <dbReference type="SAM" id="Phobius"/>
    </source>
</evidence>
<reference evidence="4" key="2">
    <citation type="journal article" date="2023" name="IMA Fungus">
        <title>Comparative genomic study of the Penicillium genus elucidates a diverse pangenome and 15 lateral gene transfer events.</title>
        <authorList>
            <person name="Petersen C."/>
            <person name="Sorensen T."/>
            <person name="Nielsen M.R."/>
            <person name="Sondergaard T.E."/>
            <person name="Sorensen J.L."/>
            <person name="Fitzpatrick D.A."/>
            <person name="Frisvad J.C."/>
            <person name="Nielsen K.L."/>
        </authorList>
    </citation>
    <scope>NUCLEOTIDE SEQUENCE</scope>
    <source>
        <strain evidence="4">IBT 30761</strain>
    </source>
</reference>
<feature type="compositionally biased region" description="Basic and acidic residues" evidence="1">
    <location>
        <begin position="568"/>
        <end position="579"/>
    </location>
</feature>
<feature type="transmembrane region" description="Helical" evidence="2">
    <location>
        <begin position="186"/>
        <end position="206"/>
    </location>
</feature>
<dbReference type="GeneID" id="81360381"/>
<dbReference type="OrthoDB" id="3918601at2759"/>
<dbReference type="Pfam" id="PF20684">
    <property type="entry name" value="Fung_rhodopsin"/>
    <property type="match status" value="1"/>
</dbReference>
<feature type="region of interest" description="Disordered" evidence="1">
    <location>
        <begin position="596"/>
        <end position="615"/>
    </location>
</feature>
<feature type="transmembrane region" description="Helical" evidence="2">
    <location>
        <begin position="265"/>
        <end position="286"/>
    </location>
</feature>
<comment type="caution">
    <text evidence="4">The sequence shown here is derived from an EMBL/GenBank/DDBJ whole genome shotgun (WGS) entry which is preliminary data.</text>
</comment>
<keyword evidence="5" id="KW-1185">Reference proteome</keyword>
<feature type="domain" description="Rhodopsin" evidence="3">
    <location>
        <begin position="170"/>
        <end position="403"/>
    </location>
</feature>
<keyword evidence="2" id="KW-1133">Transmembrane helix</keyword>
<evidence type="ECO:0000313" key="4">
    <source>
        <dbReference type="EMBL" id="KAJ5090227.1"/>
    </source>
</evidence>
<dbReference type="PANTHER" id="PTHR39614">
    <property type="entry name" value="INTEGRAL MEMBRANE PROTEIN"/>
    <property type="match status" value="1"/>
</dbReference>
<feature type="transmembrane region" description="Helical" evidence="2">
    <location>
        <begin position="341"/>
        <end position="361"/>
    </location>
</feature>
<dbReference type="InterPro" id="IPR049326">
    <property type="entry name" value="Rhodopsin_dom_fungi"/>
</dbReference>
<feature type="transmembrane region" description="Helical" evidence="2">
    <location>
        <begin position="306"/>
        <end position="329"/>
    </location>
</feature>
<gene>
    <name evidence="4" type="ORF">N7532_008911</name>
</gene>
<sequence>MLNPHNPPSKDAPAQCAPRMFVHVRPIGYLPPFTSGYSGDPRAERRLTAASCKNGSGPRKTIVGWHAMIAAVYTWRFRLRLLRACTPAHGPVFSTPTLLFITQSTLGCSHSPPSWCTASALDRDYNSVMGPYVPPGQSPPFEVIDDFHHGAYIIITAALGLVVSLVCFLIRLYVRLMLIPPFARDDFVLLGATIVACLQSVLMFYACSRGFGTSINLLDEGRLITIQALIATSDIFALLIIYLSKCCVLAIYLRLTPQKTHNRATWATLAICTAWFIPAVFILLVNCELNKPWRIQGAQCRNLYQRWQFIASVDVITELIIFLLAVTLLKGLFMNLKRKLSIGFAFIFRFPLIVFTLLHISKLRSALNNPDVTLSAIEPTLWLQVEVHYALVACSVFCLRPFMAAVSTNYGTAGDSTLESSASRSRGTKGSSKSGSNSGSGSSSNPTSRSRSLSRVQRKRAGTAGTNSWPKLTPAPRSPSTEKLCCQDTPHGTTDGGKRKPSPGRPASREPIRRSMFPLGAPSIPPAPAPRLKGKEGGKKKPGPSLLDADPNAIEMMPPLQRQSARPQSEHFDADPERMVIRKEVGYSIQYEYDEARRRGLAPSKKNSNDAMAYV</sequence>
<protein>
    <recommendedName>
        <fullName evidence="3">Rhodopsin domain-containing protein</fullName>
    </recommendedName>
</protein>
<feature type="transmembrane region" description="Helical" evidence="2">
    <location>
        <begin position="226"/>
        <end position="253"/>
    </location>
</feature>
<feature type="compositionally biased region" description="Low complexity" evidence="1">
    <location>
        <begin position="420"/>
        <end position="455"/>
    </location>
</feature>
<feature type="transmembrane region" description="Helical" evidence="2">
    <location>
        <begin position="151"/>
        <end position="174"/>
    </location>
</feature>
<feature type="compositionally biased region" description="Polar residues" evidence="1">
    <location>
        <begin position="605"/>
        <end position="615"/>
    </location>
</feature>
<reference evidence="4" key="1">
    <citation type="submission" date="2022-11" db="EMBL/GenBank/DDBJ databases">
        <authorList>
            <person name="Petersen C."/>
        </authorList>
    </citation>
    <scope>NUCLEOTIDE SEQUENCE</scope>
    <source>
        <strain evidence="4">IBT 30761</strain>
    </source>
</reference>
<accession>A0A9W9K2Z3</accession>
<name>A0A9W9K2Z3_9EURO</name>
<organism evidence="4 5">
    <name type="scientific">Penicillium argentinense</name>
    <dbReference type="NCBI Taxonomy" id="1131581"/>
    <lineage>
        <taxon>Eukaryota</taxon>
        <taxon>Fungi</taxon>
        <taxon>Dikarya</taxon>
        <taxon>Ascomycota</taxon>
        <taxon>Pezizomycotina</taxon>
        <taxon>Eurotiomycetes</taxon>
        <taxon>Eurotiomycetidae</taxon>
        <taxon>Eurotiales</taxon>
        <taxon>Aspergillaceae</taxon>
        <taxon>Penicillium</taxon>
    </lineage>
</organism>
<keyword evidence="2" id="KW-0472">Membrane</keyword>
<keyword evidence="2" id="KW-0812">Transmembrane</keyword>
<dbReference type="EMBL" id="JAPQKI010000009">
    <property type="protein sequence ID" value="KAJ5090227.1"/>
    <property type="molecule type" value="Genomic_DNA"/>
</dbReference>